<dbReference type="EMBL" id="BMAU01021230">
    <property type="protein sequence ID" value="GFY01752.1"/>
    <property type="molecule type" value="Genomic_DNA"/>
</dbReference>
<keyword evidence="3" id="KW-1185">Reference proteome</keyword>
<accession>A0A8X6S2J3</accession>
<dbReference type="Proteomes" id="UP000887159">
    <property type="component" value="Unassembled WGS sequence"/>
</dbReference>
<reference evidence="2" key="1">
    <citation type="submission" date="2020-08" db="EMBL/GenBank/DDBJ databases">
        <title>Multicomponent nature underlies the extraordinary mechanical properties of spider dragline silk.</title>
        <authorList>
            <person name="Kono N."/>
            <person name="Nakamura H."/>
            <person name="Mori M."/>
            <person name="Yoshida Y."/>
            <person name="Ohtoshi R."/>
            <person name="Malay A.D."/>
            <person name="Moran D.A.P."/>
            <person name="Tomita M."/>
            <person name="Numata K."/>
            <person name="Arakawa K."/>
        </authorList>
    </citation>
    <scope>NUCLEOTIDE SEQUENCE</scope>
</reference>
<evidence type="ECO:0000256" key="1">
    <source>
        <dbReference type="SAM" id="MobiDB-lite"/>
    </source>
</evidence>
<feature type="compositionally biased region" description="Acidic residues" evidence="1">
    <location>
        <begin position="183"/>
        <end position="197"/>
    </location>
</feature>
<organism evidence="2 3">
    <name type="scientific">Trichonephila clavipes</name>
    <name type="common">Golden silk orbweaver</name>
    <name type="synonym">Nephila clavipes</name>
    <dbReference type="NCBI Taxonomy" id="2585209"/>
    <lineage>
        <taxon>Eukaryota</taxon>
        <taxon>Metazoa</taxon>
        <taxon>Ecdysozoa</taxon>
        <taxon>Arthropoda</taxon>
        <taxon>Chelicerata</taxon>
        <taxon>Arachnida</taxon>
        <taxon>Araneae</taxon>
        <taxon>Araneomorphae</taxon>
        <taxon>Entelegynae</taxon>
        <taxon>Araneoidea</taxon>
        <taxon>Nephilidae</taxon>
        <taxon>Trichonephila</taxon>
    </lineage>
</organism>
<evidence type="ECO:0000313" key="3">
    <source>
        <dbReference type="Proteomes" id="UP000887159"/>
    </source>
</evidence>
<proteinExistence type="predicted"/>
<feature type="compositionally biased region" description="Basic residues" evidence="1">
    <location>
        <begin position="166"/>
        <end position="179"/>
    </location>
</feature>
<name>A0A8X6S2J3_TRICX</name>
<protein>
    <submittedName>
        <fullName evidence="2">Uncharacterized protein</fullName>
    </submittedName>
</protein>
<feature type="compositionally biased region" description="Polar residues" evidence="1">
    <location>
        <begin position="143"/>
        <end position="158"/>
    </location>
</feature>
<feature type="region of interest" description="Disordered" evidence="1">
    <location>
        <begin position="105"/>
        <end position="212"/>
    </location>
</feature>
<feature type="compositionally biased region" description="Polar residues" evidence="1">
    <location>
        <begin position="120"/>
        <end position="129"/>
    </location>
</feature>
<evidence type="ECO:0000313" key="2">
    <source>
        <dbReference type="EMBL" id="GFY01752.1"/>
    </source>
</evidence>
<dbReference type="AlphaFoldDB" id="A0A8X6S2J3"/>
<comment type="caution">
    <text evidence="2">The sequence shown here is derived from an EMBL/GenBank/DDBJ whole genome shotgun (WGS) entry which is preliminary data.</text>
</comment>
<feature type="compositionally biased region" description="Basic residues" evidence="1">
    <location>
        <begin position="130"/>
        <end position="142"/>
    </location>
</feature>
<gene>
    <name evidence="2" type="ORF">TNCV_1467441</name>
</gene>
<sequence>MEFTEINSRGKRGELLGRIDRQNSCFRTAKTTIIKFGLHVSFVELESAKNAVNEEEYVTPSKDVALFGRNWDYHFAIGPCRPSCVTNNLRIVKWIEGTDASLKRRHDKIDSADPPYRGIRNSSNVARNSNPKRRRRITKARKSTQTISLSSNTKNSQANNRQKNGKDKKKRKKKKRNKKKREDDEEENNNEDSSSEDSDNRSESSESSMESVALAGEVCKNCSRGNIDQLFQDAHIIDFAFPEYVPARNPPPE</sequence>